<evidence type="ECO:0000313" key="1">
    <source>
        <dbReference type="EMBL" id="CAA0837023.1"/>
    </source>
</evidence>
<sequence length="162" mass="17925">MLGALSSSVGVKVSCRDEVYVGAVALRASKGPSQLLMSASYSLNLHHFIVIVKRSSPPPQVLVYDFQPEDPESIWVAVAALTGRDVPGVILVRKLEKLPKRKCQFVGYSRGNTIIAAQEFNESWETNLKIGHHDCRHYCQGLVEHLTGEKAVLEDLSEGYFK</sequence>
<gene>
    <name evidence="1" type="ORF">SHERM_04042</name>
</gene>
<dbReference type="PANTHER" id="PTHR36342:SF1">
    <property type="entry name" value="PTB DOMAIN ENGULFMENT ADAPTER"/>
    <property type="match status" value="1"/>
</dbReference>
<accession>A0A9N7RN88</accession>
<name>A0A9N7RN88_STRHE</name>
<organism evidence="1 2">
    <name type="scientific">Striga hermonthica</name>
    <name type="common">Purple witchweed</name>
    <name type="synonym">Buchnera hermonthica</name>
    <dbReference type="NCBI Taxonomy" id="68872"/>
    <lineage>
        <taxon>Eukaryota</taxon>
        <taxon>Viridiplantae</taxon>
        <taxon>Streptophyta</taxon>
        <taxon>Embryophyta</taxon>
        <taxon>Tracheophyta</taxon>
        <taxon>Spermatophyta</taxon>
        <taxon>Magnoliopsida</taxon>
        <taxon>eudicotyledons</taxon>
        <taxon>Gunneridae</taxon>
        <taxon>Pentapetalae</taxon>
        <taxon>asterids</taxon>
        <taxon>lamiids</taxon>
        <taxon>Lamiales</taxon>
        <taxon>Orobanchaceae</taxon>
        <taxon>Buchnereae</taxon>
        <taxon>Striga</taxon>
    </lineage>
</organism>
<keyword evidence="2" id="KW-1185">Reference proteome</keyword>
<protein>
    <submittedName>
        <fullName evidence="1">Uncharacterized protein</fullName>
    </submittedName>
</protein>
<proteinExistence type="predicted"/>
<evidence type="ECO:0000313" key="2">
    <source>
        <dbReference type="Proteomes" id="UP001153555"/>
    </source>
</evidence>
<dbReference type="Proteomes" id="UP001153555">
    <property type="component" value="Unassembled WGS sequence"/>
</dbReference>
<dbReference type="AlphaFoldDB" id="A0A9N7RN88"/>
<dbReference type="OrthoDB" id="1920822at2759"/>
<dbReference type="EMBL" id="CACSLK010030184">
    <property type="protein sequence ID" value="CAA0837023.1"/>
    <property type="molecule type" value="Genomic_DNA"/>
</dbReference>
<dbReference type="PANTHER" id="PTHR36342">
    <property type="entry name" value="PTB DOMAIN ENGULFMENT ADAPTER"/>
    <property type="match status" value="1"/>
</dbReference>
<reference evidence="1" key="1">
    <citation type="submission" date="2019-12" db="EMBL/GenBank/DDBJ databases">
        <authorList>
            <person name="Scholes J."/>
        </authorList>
    </citation>
    <scope>NUCLEOTIDE SEQUENCE</scope>
</reference>
<comment type="caution">
    <text evidence="1">The sequence shown here is derived from an EMBL/GenBank/DDBJ whole genome shotgun (WGS) entry which is preliminary data.</text>
</comment>